<evidence type="ECO:0000256" key="1">
    <source>
        <dbReference type="SAM" id="MobiDB-lite"/>
    </source>
</evidence>
<accession>A0A8S9QRC5</accession>
<dbReference type="EMBL" id="QGKX02000996">
    <property type="protein sequence ID" value="KAF3555414.1"/>
    <property type="molecule type" value="Genomic_DNA"/>
</dbReference>
<dbReference type="AlphaFoldDB" id="A0A8S9QRC5"/>
<proteinExistence type="predicted"/>
<feature type="region of interest" description="Disordered" evidence="1">
    <location>
        <begin position="179"/>
        <end position="213"/>
    </location>
</feature>
<dbReference type="Proteomes" id="UP000712600">
    <property type="component" value="Unassembled WGS sequence"/>
</dbReference>
<reference evidence="2" key="1">
    <citation type="submission" date="2019-12" db="EMBL/GenBank/DDBJ databases">
        <title>Genome sequencing and annotation of Brassica cretica.</title>
        <authorList>
            <person name="Studholme D.J."/>
            <person name="Sarris P."/>
        </authorList>
    </citation>
    <scope>NUCLEOTIDE SEQUENCE</scope>
    <source>
        <strain evidence="2">PFS-109/04</strain>
        <tissue evidence="2">Leaf</tissue>
    </source>
</reference>
<protein>
    <submittedName>
        <fullName evidence="2">Uncharacterized protein</fullName>
    </submittedName>
</protein>
<evidence type="ECO:0000313" key="3">
    <source>
        <dbReference type="Proteomes" id="UP000712600"/>
    </source>
</evidence>
<organism evidence="2 3">
    <name type="scientific">Brassica cretica</name>
    <name type="common">Mustard</name>
    <dbReference type="NCBI Taxonomy" id="69181"/>
    <lineage>
        <taxon>Eukaryota</taxon>
        <taxon>Viridiplantae</taxon>
        <taxon>Streptophyta</taxon>
        <taxon>Embryophyta</taxon>
        <taxon>Tracheophyta</taxon>
        <taxon>Spermatophyta</taxon>
        <taxon>Magnoliopsida</taxon>
        <taxon>eudicotyledons</taxon>
        <taxon>Gunneridae</taxon>
        <taxon>Pentapetalae</taxon>
        <taxon>rosids</taxon>
        <taxon>malvids</taxon>
        <taxon>Brassicales</taxon>
        <taxon>Brassicaceae</taxon>
        <taxon>Brassiceae</taxon>
        <taxon>Brassica</taxon>
    </lineage>
</organism>
<sequence>MRESEGGKYSTRHLLLIIHSEIQLPFFVLHFTLGLRLYRQAWNTRLLKKQVSFVEDMEAVEINIDGDLEEDVNFISVVKEEKLPEGDLDVESSMSFGSSHWIMTHEEFAAKHPPPPKPFIANIGRHSEKITDRQRESTGDRRASLCYQVHLSKINVARLNTLRNPSQPSEKSTYNIIEQSEDAPEPMQVDQATMGRTLRKRKEKCSQASEERS</sequence>
<name>A0A8S9QRC5_BRACR</name>
<comment type="caution">
    <text evidence="2">The sequence shown here is derived from an EMBL/GenBank/DDBJ whole genome shotgun (WGS) entry which is preliminary data.</text>
</comment>
<gene>
    <name evidence="2" type="ORF">F2Q69_00013578</name>
</gene>
<evidence type="ECO:0000313" key="2">
    <source>
        <dbReference type="EMBL" id="KAF3555414.1"/>
    </source>
</evidence>